<dbReference type="InterPro" id="IPR001623">
    <property type="entry name" value="DnaJ_domain"/>
</dbReference>
<evidence type="ECO:0000256" key="1">
    <source>
        <dbReference type="ARBA" id="ARBA00023186"/>
    </source>
</evidence>
<dbReference type="RefSeq" id="WP_067435845.1">
    <property type="nucleotide sequence ID" value="NZ_LN907828.1"/>
</dbReference>
<evidence type="ECO:0000313" key="4">
    <source>
        <dbReference type="EMBL" id="CUU25794.1"/>
    </source>
</evidence>
<dbReference type="PATRIC" id="fig|1619313.3.peg.3695"/>
<keyword evidence="2" id="KW-1133">Transmembrane helix</keyword>
<feature type="domain" description="J" evidence="3">
    <location>
        <begin position="2"/>
        <end position="64"/>
    </location>
</feature>
<keyword evidence="1" id="KW-0143">Chaperone</keyword>
<feature type="transmembrane region" description="Helical" evidence="2">
    <location>
        <begin position="373"/>
        <end position="393"/>
    </location>
</feature>
<organism evidence="4 5">
    <name type="scientific">Duffyella gerundensis</name>
    <dbReference type="NCBI Taxonomy" id="1619313"/>
    <lineage>
        <taxon>Bacteria</taxon>
        <taxon>Pseudomonadati</taxon>
        <taxon>Pseudomonadota</taxon>
        <taxon>Gammaproteobacteria</taxon>
        <taxon>Enterobacterales</taxon>
        <taxon>Erwiniaceae</taxon>
        <taxon>Duffyella</taxon>
    </lineage>
</organism>
<evidence type="ECO:0000256" key="2">
    <source>
        <dbReference type="SAM" id="Phobius"/>
    </source>
</evidence>
<reference evidence="5" key="1">
    <citation type="submission" date="2015-11" db="EMBL/GenBank/DDBJ databases">
        <authorList>
            <person name="Blom J."/>
        </authorList>
    </citation>
    <scope>NUCLEOTIDE SEQUENCE [LARGE SCALE GENOMIC DNA]</scope>
    <source>
        <plasmid evidence="5">pEM01</plasmid>
    </source>
</reference>
<dbReference type="EMBL" id="LN907828">
    <property type="protein sequence ID" value="CUU25794.1"/>
    <property type="molecule type" value="Genomic_DNA"/>
</dbReference>
<feature type="transmembrane region" description="Helical" evidence="2">
    <location>
        <begin position="305"/>
        <end position="326"/>
    </location>
</feature>
<gene>
    <name evidence="4" type="ORF">EM595_p0094</name>
</gene>
<feature type="transmembrane region" description="Helical" evidence="2">
    <location>
        <begin position="420"/>
        <end position="442"/>
    </location>
</feature>
<geneLocation type="plasmid" evidence="5">
    <name>pEM01</name>
</geneLocation>
<feature type="transmembrane region" description="Helical" evidence="2">
    <location>
        <begin position="338"/>
        <end position="361"/>
    </location>
</feature>
<keyword evidence="2" id="KW-0812">Transmembrane</keyword>
<keyword evidence="5" id="KW-1185">Reference proteome</keyword>
<protein>
    <recommendedName>
        <fullName evidence="3">J domain-containing protein</fullName>
    </recommendedName>
</protein>
<dbReference type="Proteomes" id="UP000059419">
    <property type="component" value="Plasmid pEM01"/>
</dbReference>
<dbReference type="InterPro" id="IPR036869">
    <property type="entry name" value="J_dom_sf"/>
</dbReference>
<dbReference type="AlphaFoldDB" id="A0A0U5GST2"/>
<evidence type="ECO:0000313" key="5">
    <source>
        <dbReference type="Proteomes" id="UP000059419"/>
    </source>
</evidence>
<proteinExistence type="predicted"/>
<keyword evidence="2" id="KW-0472">Membrane</keyword>
<dbReference type="SUPFAM" id="SSF46565">
    <property type="entry name" value="Chaperone J-domain"/>
    <property type="match status" value="1"/>
</dbReference>
<dbReference type="CDD" id="cd06257">
    <property type="entry name" value="DnaJ"/>
    <property type="match status" value="1"/>
</dbReference>
<feature type="transmembrane region" description="Helical" evidence="2">
    <location>
        <begin position="279"/>
        <end position="299"/>
    </location>
</feature>
<accession>A0A0U5GST2</accession>
<evidence type="ECO:0000259" key="3">
    <source>
        <dbReference type="PROSITE" id="PS50076"/>
    </source>
</evidence>
<dbReference type="KEGG" id="ege:EM595_p0094"/>
<sequence length="457" mass="51352">MNGWQVLGIEPTSDESLIRRAYARLLKVHRPDSDPQGYQQLREAFDWAKNHAGAAEAEPYTQLQPVAELQDSAIDWPEEIAEPHDESSHTVPQSYAFSVMPLYSEQEIAELATALVEKSAQNFPALQRLHQRVSEEGNLLQQQQFHQDLAASLAEQPGLQDWLVEQVSERLGWQLESYNSGHLIPETLQRALDERVRATEAEKAWQKLMAEQRHAGGQSGLALKLLCSDRAAAPFWIRLVPGLLDKMSQQVNQLWSTFPDLIDRLNPAMLDFLRERPRALNWQGVFLLVFWGVVLKWALPQGGLLSPIGLAISGVVIYSLWLYDLMLSSLRRSWLMKLLLVLDSLFCSLLLLALFVGVLMLASSVAPPKGESIGGLLPVFIIAIELLVLWSVWSKAVPGLRRPGVAVARLLSSPWRLLKVLDFETIGFVLVSVYSMFCTVLLNKLLNQLLAFIAWLP</sequence>
<dbReference type="OrthoDB" id="9816462at2"/>
<dbReference type="PROSITE" id="PS50076">
    <property type="entry name" value="DNAJ_2"/>
    <property type="match status" value="1"/>
</dbReference>
<name>A0A0U5GST2_9GAMM</name>